<dbReference type="EMBL" id="BAAAPE010000022">
    <property type="protein sequence ID" value="GAA2099472.1"/>
    <property type="molecule type" value="Genomic_DNA"/>
</dbReference>
<dbReference type="Pfam" id="PF13577">
    <property type="entry name" value="SnoaL_4"/>
    <property type="match status" value="1"/>
</dbReference>
<dbReference type="RefSeq" id="WP_344534239.1">
    <property type="nucleotide sequence ID" value="NZ_BAAAPE010000022.1"/>
</dbReference>
<dbReference type="Proteomes" id="UP001500016">
    <property type="component" value="Unassembled WGS sequence"/>
</dbReference>
<dbReference type="InterPro" id="IPR037401">
    <property type="entry name" value="SnoaL-like"/>
</dbReference>
<keyword evidence="4" id="KW-1185">Reference proteome</keyword>
<sequence length="168" mass="19111">MSERTSERTDARTGERKDPENGFRDTLDRFEITVLTGEFTDAVMMKDFDRLAALFTEDGQVRIPAGGIEMKGRDAIRAGVERLQGNWEFFTQTTHPGTVRLEGDTATGRAYLVELGRFREGGAHQNIAIYHDRYRRTPDGWRFTSRVYELRYVDTTPLAGGPPPRDAH</sequence>
<dbReference type="SUPFAM" id="SSF54427">
    <property type="entry name" value="NTF2-like"/>
    <property type="match status" value="1"/>
</dbReference>
<evidence type="ECO:0000256" key="1">
    <source>
        <dbReference type="SAM" id="MobiDB-lite"/>
    </source>
</evidence>
<evidence type="ECO:0000313" key="3">
    <source>
        <dbReference type="EMBL" id="GAA2099472.1"/>
    </source>
</evidence>
<proteinExistence type="predicted"/>
<evidence type="ECO:0000259" key="2">
    <source>
        <dbReference type="Pfam" id="PF13577"/>
    </source>
</evidence>
<feature type="region of interest" description="Disordered" evidence="1">
    <location>
        <begin position="1"/>
        <end position="23"/>
    </location>
</feature>
<accession>A0ABP5II07</accession>
<organism evidence="3 4">
    <name type="scientific">Streptomyces albiaxialis</name>
    <dbReference type="NCBI Taxonomy" id="329523"/>
    <lineage>
        <taxon>Bacteria</taxon>
        <taxon>Bacillati</taxon>
        <taxon>Actinomycetota</taxon>
        <taxon>Actinomycetes</taxon>
        <taxon>Kitasatosporales</taxon>
        <taxon>Streptomycetaceae</taxon>
        <taxon>Streptomyces</taxon>
    </lineage>
</organism>
<feature type="domain" description="SnoaL-like" evidence="2">
    <location>
        <begin position="26"/>
        <end position="146"/>
    </location>
</feature>
<comment type="caution">
    <text evidence="3">The sequence shown here is derived from an EMBL/GenBank/DDBJ whole genome shotgun (WGS) entry which is preliminary data.</text>
</comment>
<dbReference type="InterPro" id="IPR032710">
    <property type="entry name" value="NTF2-like_dom_sf"/>
</dbReference>
<protein>
    <recommendedName>
        <fullName evidence="2">SnoaL-like domain-containing protein</fullName>
    </recommendedName>
</protein>
<gene>
    <name evidence="3" type="ORF">GCM10009801_71130</name>
</gene>
<dbReference type="CDD" id="cd00531">
    <property type="entry name" value="NTF2_like"/>
    <property type="match status" value="1"/>
</dbReference>
<evidence type="ECO:0000313" key="4">
    <source>
        <dbReference type="Proteomes" id="UP001500016"/>
    </source>
</evidence>
<dbReference type="Gene3D" id="3.10.450.50">
    <property type="match status" value="1"/>
</dbReference>
<reference evidence="4" key="1">
    <citation type="journal article" date="2019" name="Int. J. Syst. Evol. Microbiol.">
        <title>The Global Catalogue of Microorganisms (GCM) 10K type strain sequencing project: providing services to taxonomists for standard genome sequencing and annotation.</title>
        <authorList>
            <consortium name="The Broad Institute Genomics Platform"/>
            <consortium name="The Broad Institute Genome Sequencing Center for Infectious Disease"/>
            <person name="Wu L."/>
            <person name="Ma J."/>
        </authorList>
    </citation>
    <scope>NUCLEOTIDE SEQUENCE [LARGE SCALE GENOMIC DNA]</scope>
    <source>
        <strain evidence="4">JCM 15478</strain>
    </source>
</reference>
<name>A0ABP5II07_9ACTN</name>